<dbReference type="PANTHER" id="PTHR23131">
    <property type="entry name" value="ENDORIBONUCLEASE LACTB2"/>
    <property type="match status" value="1"/>
</dbReference>
<dbReference type="PANTHER" id="PTHR23131:SF4">
    <property type="entry name" value="METALLO-BETA-LACTAMASE SUPERFAMILY POTEIN"/>
    <property type="match status" value="1"/>
</dbReference>
<evidence type="ECO:0000259" key="4">
    <source>
        <dbReference type="SMART" id="SM00849"/>
    </source>
</evidence>
<evidence type="ECO:0000256" key="1">
    <source>
        <dbReference type="ARBA" id="ARBA00034221"/>
    </source>
</evidence>
<dbReference type="Pfam" id="PF00753">
    <property type="entry name" value="Lactamase_B"/>
    <property type="match status" value="1"/>
</dbReference>
<dbReference type="InterPro" id="IPR036388">
    <property type="entry name" value="WH-like_DNA-bd_sf"/>
</dbReference>
<dbReference type="Gene3D" id="1.10.10.10">
    <property type="entry name" value="Winged helix-like DNA-binding domain superfamily/Winged helix DNA-binding domain"/>
    <property type="match status" value="1"/>
</dbReference>
<dbReference type="InterPro" id="IPR050662">
    <property type="entry name" value="Sec-metab_biosynth-thioest"/>
</dbReference>
<reference evidence="5 6" key="1">
    <citation type="submission" date="2024-09" db="EMBL/GenBank/DDBJ databases">
        <authorList>
            <person name="Sun Q."/>
            <person name="Mori K."/>
        </authorList>
    </citation>
    <scope>NUCLEOTIDE SEQUENCE [LARGE SCALE GENOMIC DNA]</scope>
    <source>
        <strain evidence="5 6">CCM 7759</strain>
    </source>
</reference>
<gene>
    <name evidence="5" type="ORF">ACFFK0_09280</name>
</gene>
<dbReference type="Pfam" id="PF21221">
    <property type="entry name" value="B_lactamase-like_C"/>
    <property type="match status" value="1"/>
</dbReference>
<dbReference type="InterPro" id="IPR048933">
    <property type="entry name" value="B_lactamase-like_C"/>
</dbReference>
<dbReference type="RefSeq" id="WP_377469858.1">
    <property type="nucleotide sequence ID" value="NZ_JBHLWN010000031.1"/>
</dbReference>
<dbReference type="Gene3D" id="3.60.15.10">
    <property type="entry name" value="Ribonuclease Z/Hydroxyacylglutathione hydrolase-like"/>
    <property type="match status" value="1"/>
</dbReference>
<dbReference type="CDD" id="cd07725">
    <property type="entry name" value="TTHA1429-like_MBL-fold"/>
    <property type="match status" value="1"/>
</dbReference>
<evidence type="ECO:0000313" key="5">
    <source>
        <dbReference type="EMBL" id="MFC0212654.1"/>
    </source>
</evidence>
<dbReference type="InterPro" id="IPR036866">
    <property type="entry name" value="RibonucZ/Hydroxyglut_hydro"/>
</dbReference>
<sequence length="332" mass="36840">MQQVIEHEGGAIVQVKVPLPFPLRWVNGYVVKGKNGLTIIDPGLHTPEAETCWDDAMRLIGCTYTDIERIVLTHYHPDHYGLAGWMQDRSGGAPVWMSGEGVRLAQFLWGEGTPMTPALTALFREHGMDDELCAQIRVHMDDFVPLVSPQPRTSLLEPGDTVRLGDDEYTAILTPGHAAGHLCLYRAEDRRIFCGDHVLPQISPNVSWMPGVEDNPLDAFLSSLKEVAGLDVGIAYPGHREPFSRFAERALELVDHHQERLALMLSKLSVPCSAFAVCREVFGERLTVHQLRFALAETLAHLVYLERSGQAVCERSANGIFMFRAAAAILQP</sequence>
<protein>
    <submittedName>
        <fullName evidence="5">MBL fold metallo-hydrolase</fullName>
    </submittedName>
</protein>
<evidence type="ECO:0000313" key="6">
    <source>
        <dbReference type="Proteomes" id="UP001589776"/>
    </source>
</evidence>
<comment type="catalytic activity">
    <reaction evidence="1">
        <text>3',5'-cyclic CMP + H2O = CMP + H(+)</text>
        <dbReference type="Rhea" id="RHEA:72675"/>
        <dbReference type="ChEBI" id="CHEBI:15377"/>
        <dbReference type="ChEBI" id="CHEBI:15378"/>
        <dbReference type="ChEBI" id="CHEBI:58003"/>
        <dbReference type="ChEBI" id="CHEBI:60377"/>
    </reaction>
    <physiologicalReaction direction="left-to-right" evidence="1">
        <dbReference type="Rhea" id="RHEA:72676"/>
    </physiologicalReaction>
</comment>
<feature type="domain" description="Metallo-beta-lactamase" evidence="4">
    <location>
        <begin position="25"/>
        <end position="239"/>
    </location>
</feature>
<evidence type="ECO:0000256" key="2">
    <source>
        <dbReference type="ARBA" id="ARBA00034301"/>
    </source>
</evidence>
<evidence type="ECO:0000256" key="3">
    <source>
        <dbReference type="ARBA" id="ARBA00048505"/>
    </source>
</evidence>
<dbReference type="SUPFAM" id="SSF56281">
    <property type="entry name" value="Metallo-hydrolase/oxidoreductase"/>
    <property type="match status" value="1"/>
</dbReference>
<organism evidence="5 6">
    <name type="scientific">Paenibacillus chartarius</name>
    <dbReference type="NCBI Taxonomy" id="747481"/>
    <lineage>
        <taxon>Bacteria</taxon>
        <taxon>Bacillati</taxon>
        <taxon>Bacillota</taxon>
        <taxon>Bacilli</taxon>
        <taxon>Bacillales</taxon>
        <taxon>Paenibacillaceae</taxon>
        <taxon>Paenibacillus</taxon>
    </lineage>
</organism>
<dbReference type="EMBL" id="JBHLWN010000031">
    <property type="protein sequence ID" value="MFC0212654.1"/>
    <property type="molecule type" value="Genomic_DNA"/>
</dbReference>
<comment type="caution">
    <text evidence="5">The sequence shown here is derived from an EMBL/GenBank/DDBJ whole genome shotgun (WGS) entry which is preliminary data.</text>
</comment>
<dbReference type="Proteomes" id="UP001589776">
    <property type="component" value="Unassembled WGS sequence"/>
</dbReference>
<name>A0ABV6DJ24_9BACL</name>
<dbReference type="SMART" id="SM00849">
    <property type="entry name" value="Lactamase_B"/>
    <property type="match status" value="1"/>
</dbReference>
<comment type="function">
    <text evidence="2">Counteracts the endogenous Pycsar antiviral defense system. Phosphodiesterase that enables metal-dependent hydrolysis of host cyclic nucleotide Pycsar defense signals such as cCMP and cUMP.</text>
</comment>
<accession>A0ABV6DJ24</accession>
<proteinExistence type="predicted"/>
<dbReference type="InterPro" id="IPR001279">
    <property type="entry name" value="Metallo-B-lactamas"/>
</dbReference>
<comment type="catalytic activity">
    <reaction evidence="3">
        <text>3',5'-cyclic UMP + H2O = UMP + H(+)</text>
        <dbReference type="Rhea" id="RHEA:70575"/>
        <dbReference type="ChEBI" id="CHEBI:15377"/>
        <dbReference type="ChEBI" id="CHEBI:15378"/>
        <dbReference type="ChEBI" id="CHEBI:57865"/>
        <dbReference type="ChEBI" id="CHEBI:184387"/>
    </reaction>
    <physiologicalReaction direction="left-to-right" evidence="3">
        <dbReference type="Rhea" id="RHEA:70576"/>
    </physiologicalReaction>
</comment>
<keyword evidence="6" id="KW-1185">Reference proteome</keyword>